<dbReference type="InterPro" id="IPR036770">
    <property type="entry name" value="Ankyrin_rpt-contain_sf"/>
</dbReference>
<name>A0AAD8N846_9APIA</name>
<dbReference type="Gene3D" id="1.25.40.20">
    <property type="entry name" value="Ankyrin repeat-containing domain"/>
    <property type="match status" value="1"/>
</dbReference>
<dbReference type="CDD" id="cd15760">
    <property type="entry name" value="FYVE_scVPS27p_like"/>
    <property type="match status" value="1"/>
</dbReference>
<evidence type="ECO:0000256" key="5">
    <source>
        <dbReference type="PROSITE-ProRule" id="PRU00091"/>
    </source>
</evidence>
<dbReference type="Gene3D" id="3.30.40.10">
    <property type="entry name" value="Zinc/RING finger domain, C3HC4 (zinc finger)"/>
    <property type="match status" value="1"/>
</dbReference>
<dbReference type="GO" id="GO:0006623">
    <property type="term" value="P:protein targeting to vacuole"/>
    <property type="evidence" value="ECO:0007669"/>
    <property type="project" value="TreeGrafter"/>
</dbReference>
<evidence type="ECO:0000259" key="7">
    <source>
        <dbReference type="PROSITE" id="PS50178"/>
    </source>
</evidence>
<dbReference type="PANTHER" id="PTHR47794:SF1">
    <property type="entry name" value="VACUOLAR PROTEIN SORTING-ASSOCIATED PROTEIN 27"/>
    <property type="match status" value="1"/>
</dbReference>
<keyword evidence="9" id="KW-1185">Reference proteome</keyword>
<evidence type="ECO:0000256" key="1">
    <source>
        <dbReference type="ARBA" id="ARBA00022723"/>
    </source>
</evidence>
<dbReference type="InterPro" id="IPR011011">
    <property type="entry name" value="Znf_FYVE_PHD"/>
</dbReference>
<feature type="compositionally biased region" description="Low complexity" evidence="6">
    <location>
        <begin position="139"/>
        <end position="151"/>
    </location>
</feature>
<dbReference type="PROSITE" id="PS50178">
    <property type="entry name" value="ZF_FYVE"/>
    <property type="match status" value="1"/>
</dbReference>
<dbReference type="SUPFAM" id="SSF48403">
    <property type="entry name" value="Ankyrin repeat"/>
    <property type="match status" value="1"/>
</dbReference>
<evidence type="ECO:0000313" key="9">
    <source>
        <dbReference type="Proteomes" id="UP001237642"/>
    </source>
</evidence>
<evidence type="ECO:0000256" key="6">
    <source>
        <dbReference type="SAM" id="MobiDB-lite"/>
    </source>
</evidence>
<evidence type="ECO:0000256" key="4">
    <source>
        <dbReference type="PROSITE-ProRule" id="PRU00023"/>
    </source>
</evidence>
<organism evidence="8 9">
    <name type="scientific">Heracleum sosnowskyi</name>
    <dbReference type="NCBI Taxonomy" id="360622"/>
    <lineage>
        <taxon>Eukaryota</taxon>
        <taxon>Viridiplantae</taxon>
        <taxon>Streptophyta</taxon>
        <taxon>Embryophyta</taxon>
        <taxon>Tracheophyta</taxon>
        <taxon>Spermatophyta</taxon>
        <taxon>Magnoliopsida</taxon>
        <taxon>eudicotyledons</taxon>
        <taxon>Gunneridae</taxon>
        <taxon>Pentapetalae</taxon>
        <taxon>asterids</taxon>
        <taxon>campanulids</taxon>
        <taxon>Apiales</taxon>
        <taxon>Apiaceae</taxon>
        <taxon>Apioideae</taxon>
        <taxon>apioid superclade</taxon>
        <taxon>Tordylieae</taxon>
        <taxon>Tordyliinae</taxon>
        <taxon>Heracleum</taxon>
    </lineage>
</organism>
<dbReference type="Pfam" id="PF12796">
    <property type="entry name" value="Ank_2"/>
    <property type="match status" value="1"/>
</dbReference>
<keyword evidence="2 5" id="KW-0863">Zinc-finger</keyword>
<evidence type="ECO:0000256" key="2">
    <source>
        <dbReference type="ARBA" id="ARBA00022771"/>
    </source>
</evidence>
<sequence length="280" mass="30030">MSLEPPPFQEASRCDVCKCSFNTFRRRHHCRCCGRTLCAEHSSTQMALPQFGLQSLVRVCSDCYNDASRSKKDDTSPSLSAVNNVSDSISRLDISAVAEPEIKLPIQQLDVSKCTCGMPLCICEAPVPAPAAVPPRDVSVTTSSSTSQSNTKPKKSDSKPRSKGSASNSNLGPASSGSSNSLELNKVYEVNGEGLREAIKNGDAFAVRKLLSEGVDANYRDKQGLSLLHLAAVFNQSDIAFVLMDHGASVACKNSQGETPLDCAPVTLQNKMKKKIEQGM</sequence>
<dbReference type="GO" id="GO:0008270">
    <property type="term" value="F:zinc ion binding"/>
    <property type="evidence" value="ECO:0007669"/>
    <property type="project" value="UniProtKB-KW"/>
</dbReference>
<gene>
    <name evidence="8" type="ORF">POM88_009194</name>
</gene>
<keyword evidence="4" id="KW-0040">ANK repeat</keyword>
<dbReference type="InterPro" id="IPR013083">
    <property type="entry name" value="Znf_RING/FYVE/PHD"/>
</dbReference>
<dbReference type="PROSITE" id="PS50088">
    <property type="entry name" value="ANK_REPEAT"/>
    <property type="match status" value="1"/>
</dbReference>
<evidence type="ECO:0000256" key="3">
    <source>
        <dbReference type="ARBA" id="ARBA00022833"/>
    </source>
</evidence>
<dbReference type="SUPFAM" id="SSF57903">
    <property type="entry name" value="FYVE/PHD zinc finger"/>
    <property type="match status" value="1"/>
</dbReference>
<keyword evidence="3" id="KW-0862">Zinc</keyword>
<dbReference type="Proteomes" id="UP001237642">
    <property type="component" value="Unassembled WGS sequence"/>
</dbReference>
<dbReference type="EMBL" id="JAUIZM010000002">
    <property type="protein sequence ID" value="KAK1399331.1"/>
    <property type="molecule type" value="Genomic_DNA"/>
</dbReference>
<reference evidence="8" key="1">
    <citation type="submission" date="2023-02" db="EMBL/GenBank/DDBJ databases">
        <title>Genome of toxic invasive species Heracleum sosnowskyi carries increased number of genes despite the absence of recent whole-genome duplications.</title>
        <authorList>
            <person name="Schelkunov M."/>
            <person name="Shtratnikova V."/>
            <person name="Makarenko M."/>
            <person name="Klepikova A."/>
            <person name="Omelchenko D."/>
            <person name="Novikova G."/>
            <person name="Obukhova E."/>
            <person name="Bogdanov V."/>
            <person name="Penin A."/>
            <person name="Logacheva M."/>
        </authorList>
    </citation>
    <scope>NUCLEOTIDE SEQUENCE</scope>
    <source>
        <strain evidence="8">Hsosn_3</strain>
        <tissue evidence="8">Leaf</tissue>
    </source>
</reference>
<dbReference type="InterPro" id="IPR000306">
    <property type="entry name" value="Znf_FYVE"/>
</dbReference>
<dbReference type="AlphaFoldDB" id="A0AAD8N846"/>
<protein>
    <submittedName>
        <fullName evidence="8">1-phosphatidylinositol 3-phosphate 5-kinase</fullName>
    </submittedName>
</protein>
<comment type="caution">
    <text evidence="8">The sequence shown here is derived from an EMBL/GenBank/DDBJ whole genome shotgun (WGS) entry which is preliminary data.</text>
</comment>
<keyword evidence="1" id="KW-0479">Metal-binding</keyword>
<proteinExistence type="predicted"/>
<reference evidence="8" key="2">
    <citation type="submission" date="2023-05" db="EMBL/GenBank/DDBJ databases">
        <authorList>
            <person name="Schelkunov M.I."/>
        </authorList>
    </citation>
    <scope>NUCLEOTIDE SEQUENCE</scope>
    <source>
        <strain evidence="8">Hsosn_3</strain>
        <tissue evidence="8">Leaf</tissue>
    </source>
</reference>
<dbReference type="InterPro" id="IPR002110">
    <property type="entry name" value="Ankyrin_rpt"/>
</dbReference>
<dbReference type="GO" id="GO:0032266">
    <property type="term" value="F:phosphatidylinositol-3-phosphate binding"/>
    <property type="evidence" value="ECO:0007669"/>
    <property type="project" value="TreeGrafter"/>
</dbReference>
<dbReference type="Pfam" id="PF01363">
    <property type="entry name" value="FYVE"/>
    <property type="match status" value="1"/>
</dbReference>
<dbReference type="PANTHER" id="PTHR47794">
    <property type="entry name" value="VACUOLAR PROTEIN SORTING-ASSOCIATED PROTEIN 27"/>
    <property type="match status" value="1"/>
</dbReference>
<feature type="region of interest" description="Disordered" evidence="6">
    <location>
        <begin position="133"/>
        <end position="179"/>
    </location>
</feature>
<evidence type="ECO:0000313" key="8">
    <source>
        <dbReference type="EMBL" id="KAK1399331.1"/>
    </source>
</evidence>
<dbReference type="GO" id="GO:0043130">
    <property type="term" value="F:ubiquitin binding"/>
    <property type="evidence" value="ECO:0007669"/>
    <property type="project" value="TreeGrafter"/>
</dbReference>
<dbReference type="PROSITE" id="PS50297">
    <property type="entry name" value="ANK_REP_REGION"/>
    <property type="match status" value="1"/>
</dbReference>
<dbReference type="GO" id="GO:0043328">
    <property type="term" value="P:protein transport to vacuole involved in ubiquitin-dependent protein catabolic process via the multivesicular body sorting pathway"/>
    <property type="evidence" value="ECO:0007669"/>
    <property type="project" value="TreeGrafter"/>
</dbReference>
<dbReference type="SMART" id="SM00064">
    <property type="entry name" value="FYVE"/>
    <property type="match status" value="1"/>
</dbReference>
<accession>A0AAD8N846</accession>
<feature type="repeat" description="ANK" evidence="4">
    <location>
        <begin position="223"/>
        <end position="255"/>
    </location>
</feature>
<dbReference type="InterPro" id="IPR017455">
    <property type="entry name" value="Znf_FYVE-rel"/>
</dbReference>
<dbReference type="GO" id="GO:0033565">
    <property type="term" value="C:ESCRT-0 complex"/>
    <property type="evidence" value="ECO:0007669"/>
    <property type="project" value="TreeGrafter"/>
</dbReference>
<feature type="domain" description="FYVE-type" evidence="7">
    <location>
        <begin position="8"/>
        <end position="68"/>
    </location>
</feature>
<feature type="compositionally biased region" description="Polar residues" evidence="6">
    <location>
        <begin position="166"/>
        <end position="179"/>
    </location>
</feature>